<accession>A0A3G2JZH4</accession>
<evidence type="ECO:0000256" key="5">
    <source>
        <dbReference type="ARBA" id="ARBA00022547"/>
    </source>
</evidence>
<dbReference type="GO" id="GO:0015986">
    <property type="term" value="P:proton motive force-driven ATP synthesis"/>
    <property type="evidence" value="ECO:0007669"/>
    <property type="project" value="InterPro"/>
</dbReference>
<dbReference type="AlphaFoldDB" id="A0A3G2JZH4"/>
<dbReference type="Pfam" id="PF00895">
    <property type="entry name" value="ATP-synt_8"/>
    <property type="match status" value="1"/>
</dbReference>
<evidence type="ECO:0000256" key="6">
    <source>
        <dbReference type="ARBA" id="ARBA00022692"/>
    </source>
</evidence>
<evidence type="ECO:0000256" key="13">
    <source>
        <dbReference type="SAM" id="Phobius"/>
    </source>
</evidence>
<evidence type="ECO:0000256" key="12">
    <source>
        <dbReference type="RuleBase" id="RU003661"/>
    </source>
</evidence>
<dbReference type="EMBL" id="MH473536">
    <property type="protein sequence ID" value="AYN50438.1"/>
    <property type="molecule type" value="Genomic_DNA"/>
</dbReference>
<evidence type="ECO:0000256" key="8">
    <source>
        <dbReference type="ARBA" id="ARBA00022989"/>
    </source>
</evidence>
<evidence type="ECO:0000256" key="7">
    <source>
        <dbReference type="ARBA" id="ARBA00022781"/>
    </source>
</evidence>
<dbReference type="GO" id="GO:0031966">
    <property type="term" value="C:mitochondrial membrane"/>
    <property type="evidence" value="ECO:0007669"/>
    <property type="project" value="UniProtKB-SubCell"/>
</dbReference>
<keyword evidence="10 12" id="KW-0496">Mitochondrion</keyword>
<name>A0A3G2JZH4_9CUCU</name>
<gene>
    <name evidence="14" type="primary">atp8</name>
</gene>
<keyword evidence="9 12" id="KW-0406">Ion transport</keyword>
<evidence type="ECO:0000256" key="9">
    <source>
        <dbReference type="ARBA" id="ARBA00023065"/>
    </source>
</evidence>
<reference evidence="14" key="2">
    <citation type="submission" date="2018-06" db="EMBL/GenBank/DDBJ databases">
        <authorList>
            <person name="James G."/>
        </authorList>
    </citation>
    <scope>NUCLEOTIDE SEQUENCE</scope>
</reference>
<comment type="similarity">
    <text evidence="2 12">Belongs to the ATPase protein 8 family.</text>
</comment>
<protein>
    <recommendedName>
        <fullName evidence="12">ATP synthase complex subunit 8</fullName>
    </recommendedName>
</protein>
<reference evidence="14" key="1">
    <citation type="journal article" date="2014" name="Mol. Biol. Evol.">
        <title>Bulk de novo mitogenome assembly from pooled total DNA elucidates the phylogeny of weevils (Coleoptera: Curculionoidea).</title>
        <authorList>
            <person name="Gillett C.P."/>
            <person name="Crampton-Platt A."/>
            <person name="Timmermans M.J."/>
            <person name="Jordal B.H."/>
            <person name="Emerson B.C."/>
            <person name="Vogler A.P."/>
        </authorList>
    </citation>
    <scope>NUCLEOTIDE SEQUENCE</scope>
</reference>
<keyword evidence="6 12" id="KW-0812">Transmembrane</keyword>
<keyword evidence="7 12" id="KW-0375">Hydrogen ion transport</keyword>
<evidence type="ECO:0000256" key="11">
    <source>
        <dbReference type="ARBA" id="ARBA00023136"/>
    </source>
</evidence>
<keyword evidence="4 12" id="KW-0813">Transport</keyword>
<dbReference type="GO" id="GO:0045259">
    <property type="term" value="C:proton-transporting ATP synthase complex"/>
    <property type="evidence" value="ECO:0007669"/>
    <property type="project" value="UniProtKB-KW"/>
</dbReference>
<comment type="subcellular location">
    <subcellularLocation>
        <location evidence="1 12">Mitochondrion membrane</location>
        <topology evidence="1 12">Single-pass membrane protein</topology>
    </subcellularLocation>
</comment>
<dbReference type="GO" id="GO:0015078">
    <property type="term" value="F:proton transmembrane transporter activity"/>
    <property type="evidence" value="ECO:0007669"/>
    <property type="project" value="InterPro"/>
</dbReference>
<proteinExistence type="inferred from homology"/>
<geneLocation type="mitochondrion" evidence="14"/>
<sequence>MPQMSPINWLTLYFLFLIIFMMFIILNFYSFLYKPSTFLKNKHKIKMNWKW</sequence>
<organism evidence="14">
    <name type="scientific">Dichotrachelus manueli</name>
    <dbReference type="NCBI Taxonomy" id="1315750"/>
    <lineage>
        <taxon>Eukaryota</taxon>
        <taxon>Metazoa</taxon>
        <taxon>Ecdysozoa</taxon>
        <taxon>Arthropoda</taxon>
        <taxon>Hexapoda</taxon>
        <taxon>Insecta</taxon>
        <taxon>Pterygota</taxon>
        <taxon>Neoptera</taxon>
        <taxon>Endopterygota</taxon>
        <taxon>Coleoptera</taxon>
        <taxon>Polyphaga</taxon>
        <taxon>Cucujiformia</taxon>
        <taxon>Curculionidae</taxon>
        <taxon>Cyclominae</taxon>
        <taxon>Dichotrachelus</taxon>
    </lineage>
</organism>
<evidence type="ECO:0000256" key="2">
    <source>
        <dbReference type="ARBA" id="ARBA00008892"/>
    </source>
</evidence>
<dbReference type="InterPro" id="IPR001421">
    <property type="entry name" value="ATP8_metazoa"/>
</dbReference>
<evidence type="ECO:0000256" key="3">
    <source>
        <dbReference type="ARBA" id="ARBA00011291"/>
    </source>
</evidence>
<comment type="subunit">
    <text evidence="3">F-type ATPases have 2 components, CF(1) - the catalytic core - and CF(0) - the membrane proton channel.</text>
</comment>
<keyword evidence="5 12" id="KW-0138">CF(0)</keyword>
<keyword evidence="8 13" id="KW-1133">Transmembrane helix</keyword>
<evidence type="ECO:0000256" key="4">
    <source>
        <dbReference type="ARBA" id="ARBA00022448"/>
    </source>
</evidence>
<evidence type="ECO:0000313" key="14">
    <source>
        <dbReference type="EMBL" id="AYN50438.1"/>
    </source>
</evidence>
<keyword evidence="11 13" id="KW-0472">Membrane</keyword>
<evidence type="ECO:0000256" key="1">
    <source>
        <dbReference type="ARBA" id="ARBA00004304"/>
    </source>
</evidence>
<feature type="transmembrane region" description="Helical" evidence="13">
    <location>
        <begin position="12"/>
        <end position="32"/>
    </location>
</feature>
<evidence type="ECO:0000256" key="10">
    <source>
        <dbReference type="ARBA" id="ARBA00023128"/>
    </source>
</evidence>